<feature type="transmembrane region" description="Helical" evidence="7">
    <location>
        <begin position="254"/>
        <end position="273"/>
    </location>
</feature>
<feature type="transmembrane region" description="Helical" evidence="7">
    <location>
        <begin position="447"/>
        <end position="468"/>
    </location>
</feature>
<comment type="similarity">
    <text evidence="2">Belongs to the multi antimicrobial extrusion (MATE) (TC 2.A.66.1) family.</text>
</comment>
<feature type="transmembrane region" description="Helical" evidence="7">
    <location>
        <begin position="507"/>
        <end position="528"/>
    </location>
</feature>
<dbReference type="Proteomes" id="UP000320762">
    <property type="component" value="Unassembled WGS sequence"/>
</dbReference>
<feature type="region of interest" description="Disordered" evidence="6">
    <location>
        <begin position="546"/>
        <end position="573"/>
    </location>
</feature>
<proteinExistence type="inferred from homology"/>
<dbReference type="AlphaFoldDB" id="A0A550CBS6"/>
<feature type="transmembrane region" description="Helical" evidence="7">
    <location>
        <begin position="344"/>
        <end position="363"/>
    </location>
</feature>
<keyword evidence="9" id="KW-1185">Reference proteome</keyword>
<evidence type="ECO:0000256" key="2">
    <source>
        <dbReference type="ARBA" id="ARBA00010199"/>
    </source>
</evidence>
<feature type="transmembrane region" description="Helical" evidence="7">
    <location>
        <begin position="409"/>
        <end position="427"/>
    </location>
</feature>
<protein>
    <submittedName>
        <fullName evidence="8">Mate-domain-containing protein</fullName>
    </submittedName>
</protein>
<keyword evidence="5 7" id="KW-0472">Membrane</keyword>
<dbReference type="GO" id="GO:0015297">
    <property type="term" value="F:antiporter activity"/>
    <property type="evidence" value="ECO:0007669"/>
    <property type="project" value="InterPro"/>
</dbReference>
<dbReference type="NCBIfam" id="TIGR00797">
    <property type="entry name" value="matE"/>
    <property type="match status" value="1"/>
</dbReference>
<dbReference type="Pfam" id="PF01554">
    <property type="entry name" value="MatE"/>
    <property type="match status" value="3"/>
</dbReference>
<dbReference type="PANTHER" id="PTHR11206">
    <property type="entry name" value="MULTIDRUG RESISTANCE PROTEIN"/>
    <property type="match status" value="1"/>
</dbReference>
<evidence type="ECO:0000256" key="6">
    <source>
        <dbReference type="SAM" id="MobiDB-lite"/>
    </source>
</evidence>
<dbReference type="InterPro" id="IPR002528">
    <property type="entry name" value="MATE_fam"/>
</dbReference>
<evidence type="ECO:0000313" key="8">
    <source>
        <dbReference type="EMBL" id="TRM62258.1"/>
    </source>
</evidence>
<dbReference type="InterPro" id="IPR045069">
    <property type="entry name" value="MATE_euk"/>
</dbReference>
<dbReference type="OrthoDB" id="2126698at2759"/>
<feature type="transmembrane region" description="Helical" evidence="7">
    <location>
        <begin position="480"/>
        <end position="501"/>
    </location>
</feature>
<dbReference type="GO" id="GO:0016020">
    <property type="term" value="C:membrane"/>
    <property type="evidence" value="ECO:0007669"/>
    <property type="project" value="UniProtKB-SubCell"/>
</dbReference>
<keyword evidence="4 7" id="KW-1133">Transmembrane helix</keyword>
<evidence type="ECO:0000256" key="7">
    <source>
        <dbReference type="SAM" id="Phobius"/>
    </source>
</evidence>
<evidence type="ECO:0000256" key="4">
    <source>
        <dbReference type="ARBA" id="ARBA00022989"/>
    </source>
</evidence>
<evidence type="ECO:0000256" key="3">
    <source>
        <dbReference type="ARBA" id="ARBA00022692"/>
    </source>
</evidence>
<feature type="transmembrane region" description="Helical" evidence="7">
    <location>
        <begin position="285"/>
        <end position="310"/>
    </location>
</feature>
<evidence type="ECO:0000313" key="9">
    <source>
        <dbReference type="Proteomes" id="UP000320762"/>
    </source>
</evidence>
<comment type="subcellular location">
    <subcellularLocation>
        <location evidence="1">Membrane</location>
        <topology evidence="1">Multi-pass membrane protein</topology>
    </subcellularLocation>
</comment>
<sequence length="573" mass="62131">MSSTYAHYQGIPGSIPQDYAILSRSFGQRELQPPAPTHDIEDEGDEFDPSSSTPIRRRSSRHGSTNARKENFLATERTPLLSAPPIPIIEEDVDEGDERNQARTRTMFWEELRILTKYAAPVFGTHLLEYSLVMASVVTIGHISTEALAAITLGSMTASVSGFSIIQGFASALDTVLPSAWTSDKPQLVGLWAQRMSHRHYLGKRGANSAAPAPGPEVARLAALYLRWELLCLPAYVFNNVSRRYFQSQGLFDVPTRIIFIVAPLNAVLNYLLVLGPDWIRLGFIGAPIATAVSINLVTVLSVIYGVFFAPRTAWHPISRRSFKGLGVLVSLGLAGVGQTASEWWAWELVALAASLLGPVALATQSILLVSSSTTFQAPFALSVATAVRIGNLLGEGQARRAGVAAKTAVLMALIIGSVFSAMFLIFRNSWGLLFNSDPEVLKMVSAILPLVALFQVFDGTSAVTGGIFRAKGQQYTGALLNLTAYYVMGIPIGVWLAFSFDMALHGLWIGLTLSLVYCAALGTWFAWRTDWEKEVRKVKERVREEAGKVGAVSGGDPEAGDEREPLLNGDTA</sequence>
<keyword evidence="3 7" id="KW-0812">Transmembrane</keyword>
<accession>A0A550CBS6</accession>
<organism evidence="8 9">
    <name type="scientific">Schizophyllum amplum</name>
    <dbReference type="NCBI Taxonomy" id="97359"/>
    <lineage>
        <taxon>Eukaryota</taxon>
        <taxon>Fungi</taxon>
        <taxon>Dikarya</taxon>
        <taxon>Basidiomycota</taxon>
        <taxon>Agaricomycotina</taxon>
        <taxon>Agaricomycetes</taxon>
        <taxon>Agaricomycetidae</taxon>
        <taxon>Agaricales</taxon>
        <taxon>Schizophyllaceae</taxon>
        <taxon>Schizophyllum</taxon>
    </lineage>
</organism>
<name>A0A550CBS6_9AGAR</name>
<dbReference type="GO" id="GO:1990961">
    <property type="term" value="P:xenobiotic detoxification by transmembrane export across the plasma membrane"/>
    <property type="evidence" value="ECO:0007669"/>
    <property type="project" value="InterPro"/>
</dbReference>
<gene>
    <name evidence="8" type="ORF">BD626DRAFT_548645</name>
</gene>
<evidence type="ECO:0000256" key="5">
    <source>
        <dbReference type="ARBA" id="ARBA00023136"/>
    </source>
</evidence>
<dbReference type="GO" id="GO:0042910">
    <property type="term" value="F:xenobiotic transmembrane transporter activity"/>
    <property type="evidence" value="ECO:0007669"/>
    <property type="project" value="InterPro"/>
</dbReference>
<dbReference type="EMBL" id="VDMD01000013">
    <property type="protein sequence ID" value="TRM62258.1"/>
    <property type="molecule type" value="Genomic_DNA"/>
</dbReference>
<feature type="region of interest" description="Disordered" evidence="6">
    <location>
        <begin position="30"/>
        <end position="74"/>
    </location>
</feature>
<comment type="caution">
    <text evidence="8">The sequence shown here is derived from an EMBL/GenBank/DDBJ whole genome shotgun (WGS) entry which is preliminary data.</text>
</comment>
<evidence type="ECO:0000256" key="1">
    <source>
        <dbReference type="ARBA" id="ARBA00004141"/>
    </source>
</evidence>
<reference evidence="8 9" key="1">
    <citation type="journal article" date="2019" name="New Phytol.">
        <title>Comparative genomics reveals unique wood-decay strategies and fruiting body development in the Schizophyllaceae.</title>
        <authorList>
            <person name="Almasi E."/>
            <person name="Sahu N."/>
            <person name="Krizsan K."/>
            <person name="Balint B."/>
            <person name="Kovacs G.M."/>
            <person name="Kiss B."/>
            <person name="Cseklye J."/>
            <person name="Drula E."/>
            <person name="Henrissat B."/>
            <person name="Nagy I."/>
            <person name="Chovatia M."/>
            <person name="Adam C."/>
            <person name="LaButti K."/>
            <person name="Lipzen A."/>
            <person name="Riley R."/>
            <person name="Grigoriev I.V."/>
            <person name="Nagy L.G."/>
        </authorList>
    </citation>
    <scope>NUCLEOTIDE SEQUENCE [LARGE SCALE GENOMIC DNA]</scope>
    <source>
        <strain evidence="8 9">NL-1724</strain>
    </source>
</reference>
<feature type="transmembrane region" description="Helical" evidence="7">
    <location>
        <begin position="322"/>
        <end position="338"/>
    </location>
</feature>
<dbReference type="CDD" id="cd13132">
    <property type="entry name" value="MATE_eukaryotic"/>
    <property type="match status" value="1"/>
</dbReference>
<dbReference type="STRING" id="97359.A0A550CBS6"/>